<organism evidence="3 4">
    <name type="scientific">Parolsenella catena</name>
    <dbReference type="NCBI Taxonomy" id="2003188"/>
    <lineage>
        <taxon>Bacteria</taxon>
        <taxon>Bacillati</taxon>
        <taxon>Actinomycetota</taxon>
        <taxon>Coriobacteriia</taxon>
        <taxon>Coriobacteriales</taxon>
        <taxon>Atopobiaceae</taxon>
        <taxon>Parolsenella</taxon>
    </lineage>
</organism>
<feature type="compositionally biased region" description="Low complexity" evidence="1">
    <location>
        <begin position="8"/>
        <end position="20"/>
    </location>
</feature>
<dbReference type="RefSeq" id="WP_126422105.1">
    <property type="nucleotide sequence ID" value="NZ_AP019367.1"/>
</dbReference>
<name>A0A3G9JY40_9ACTN</name>
<dbReference type="GeneID" id="88849070"/>
<feature type="region of interest" description="Disordered" evidence="1">
    <location>
        <begin position="1"/>
        <end position="23"/>
    </location>
</feature>
<dbReference type="InterPro" id="IPR030960">
    <property type="entry name" value="DHQS/DOIS_N"/>
</dbReference>
<dbReference type="Pfam" id="PF01761">
    <property type="entry name" value="DHQ_synthase"/>
    <property type="match status" value="1"/>
</dbReference>
<feature type="domain" description="3-dehydroquinate synthase N-terminal" evidence="2">
    <location>
        <begin position="97"/>
        <end position="170"/>
    </location>
</feature>
<dbReference type="Gene3D" id="3.40.50.1970">
    <property type="match status" value="1"/>
</dbReference>
<feature type="compositionally biased region" description="Low complexity" evidence="1">
    <location>
        <begin position="413"/>
        <end position="429"/>
    </location>
</feature>
<dbReference type="AlphaFoldDB" id="A0A3G9JY40"/>
<evidence type="ECO:0000313" key="3">
    <source>
        <dbReference type="EMBL" id="BBH50348.1"/>
    </source>
</evidence>
<gene>
    <name evidence="3" type="ORF">Pcatena_09350</name>
</gene>
<keyword evidence="4" id="KW-1185">Reference proteome</keyword>
<dbReference type="KEGG" id="pcat:Pcatena_09350"/>
<dbReference type="SUPFAM" id="SSF56796">
    <property type="entry name" value="Dehydroquinate synthase-like"/>
    <property type="match status" value="1"/>
</dbReference>
<accession>A0A3G9JY40</accession>
<dbReference type="EMBL" id="AP019367">
    <property type="protein sequence ID" value="BBH50348.1"/>
    <property type="molecule type" value="Genomic_DNA"/>
</dbReference>
<proteinExistence type="predicted"/>
<reference evidence="4" key="1">
    <citation type="submission" date="2018-11" db="EMBL/GenBank/DDBJ databases">
        <title>Comparative genomics of Parolsenella catena and Libanicoccus massiliensis: Reclassification of Libanicoccus massiliensis as Parolsenella massiliensis comb. nov.</title>
        <authorList>
            <person name="Sakamoto M."/>
            <person name="Ikeyama N."/>
            <person name="Murakami T."/>
            <person name="Mori H."/>
            <person name="Yuki M."/>
            <person name="Ohkuma M."/>
        </authorList>
    </citation>
    <scope>NUCLEOTIDE SEQUENCE [LARGE SCALE GENOMIC DNA]</scope>
    <source>
        <strain evidence="4">JCM 31932</strain>
    </source>
</reference>
<evidence type="ECO:0000313" key="4">
    <source>
        <dbReference type="Proteomes" id="UP000273154"/>
    </source>
</evidence>
<protein>
    <recommendedName>
        <fullName evidence="2">3-dehydroquinate synthase N-terminal domain-containing protein</fullName>
    </recommendedName>
</protein>
<dbReference type="OrthoDB" id="4333404at2"/>
<sequence>MSDENTEAAEQAAPEAKIAPEPAPAPVVRRQSVVMRAGSCDMRVGTGALDQLGNAARIAAGKPSRALLVSGDDIDAELTERCSRLLKDAGFAVSLTSVPAGRAARSIENVTALYQGLASEHVTADDPIVVVGDADVISLAIFAGATWHTGCPVVAVATTLDAVTDVTVTPRPIDAPAAPDMLVARGNARFMIADPSVFVSGDLTNSELMGRAVMVAGAVSAGENSFNELAVRADGVIAAAEDTLVAAILDITKSRARVVSSSALAMRQGILYGQAIGRALERAVESQHADAARYLVDENPGSARLFAEGLRIAARLAAAKQAPDDKLVDFVFTQDGLLEKLGLSEVACVIEPQALLDCLKAEEFSRSNRFMLALPLGFGRVRLTSVPDEMLLEHLSGWCKSRRKLARRRAREAAAVTEATEAPKTSVPETPAPEAPEQAN</sequence>
<feature type="region of interest" description="Disordered" evidence="1">
    <location>
        <begin position="410"/>
        <end position="440"/>
    </location>
</feature>
<dbReference type="Proteomes" id="UP000273154">
    <property type="component" value="Chromosome"/>
</dbReference>
<evidence type="ECO:0000259" key="2">
    <source>
        <dbReference type="Pfam" id="PF01761"/>
    </source>
</evidence>
<evidence type="ECO:0000256" key="1">
    <source>
        <dbReference type="SAM" id="MobiDB-lite"/>
    </source>
</evidence>